<name>A0A9D4BED9_DREPO</name>
<organism evidence="2 3">
    <name type="scientific">Dreissena polymorpha</name>
    <name type="common">Zebra mussel</name>
    <name type="synonym">Mytilus polymorpha</name>
    <dbReference type="NCBI Taxonomy" id="45954"/>
    <lineage>
        <taxon>Eukaryota</taxon>
        <taxon>Metazoa</taxon>
        <taxon>Spiralia</taxon>
        <taxon>Lophotrochozoa</taxon>
        <taxon>Mollusca</taxon>
        <taxon>Bivalvia</taxon>
        <taxon>Autobranchia</taxon>
        <taxon>Heteroconchia</taxon>
        <taxon>Euheterodonta</taxon>
        <taxon>Imparidentia</taxon>
        <taxon>Neoheterodontei</taxon>
        <taxon>Myida</taxon>
        <taxon>Dreissenoidea</taxon>
        <taxon>Dreissenidae</taxon>
        <taxon>Dreissena</taxon>
    </lineage>
</organism>
<feature type="region of interest" description="Disordered" evidence="1">
    <location>
        <begin position="18"/>
        <end position="41"/>
    </location>
</feature>
<reference evidence="2" key="1">
    <citation type="journal article" date="2019" name="bioRxiv">
        <title>The Genome of the Zebra Mussel, Dreissena polymorpha: A Resource for Invasive Species Research.</title>
        <authorList>
            <person name="McCartney M.A."/>
            <person name="Auch B."/>
            <person name="Kono T."/>
            <person name="Mallez S."/>
            <person name="Zhang Y."/>
            <person name="Obille A."/>
            <person name="Becker A."/>
            <person name="Abrahante J.E."/>
            <person name="Garbe J."/>
            <person name="Badalamenti J.P."/>
            <person name="Herman A."/>
            <person name="Mangelson H."/>
            <person name="Liachko I."/>
            <person name="Sullivan S."/>
            <person name="Sone E.D."/>
            <person name="Koren S."/>
            <person name="Silverstein K.A.T."/>
            <person name="Beckman K.B."/>
            <person name="Gohl D.M."/>
        </authorList>
    </citation>
    <scope>NUCLEOTIDE SEQUENCE</scope>
    <source>
        <strain evidence="2">Duluth1</strain>
        <tissue evidence="2">Whole animal</tissue>
    </source>
</reference>
<evidence type="ECO:0000256" key="1">
    <source>
        <dbReference type="SAM" id="MobiDB-lite"/>
    </source>
</evidence>
<evidence type="ECO:0000313" key="2">
    <source>
        <dbReference type="EMBL" id="KAH3692041.1"/>
    </source>
</evidence>
<sequence length="73" mass="8152">MGGGPHQTPIEFIENVSLTGSPVKPPTEEPSNLPRKFNGNGSLAGAPVKTRRVKKIYKRFIFLFEYIFLTIMS</sequence>
<dbReference type="AlphaFoldDB" id="A0A9D4BED9"/>
<dbReference type="EMBL" id="JAIWYP010000026">
    <property type="protein sequence ID" value="KAH3692041.1"/>
    <property type="molecule type" value="Genomic_DNA"/>
</dbReference>
<comment type="caution">
    <text evidence="2">The sequence shown here is derived from an EMBL/GenBank/DDBJ whole genome shotgun (WGS) entry which is preliminary data.</text>
</comment>
<proteinExistence type="predicted"/>
<keyword evidence="3" id="KW-1185">Reference proteome</keyword>
<protein>
    <submittedName>
        <fullName evidence="2">Uncharacterized protein</fullName>
    </submittedName>
</protein>
<dbReference type="Proteomes" id="UP000828390">
    <property type="component" value="Unassembled WGS sequence"/>
</dbReference>
<gene>
    <name evidence="2" type="ORF">DPMN_194918</name>
</gene>
<reference evidence="2" key="2">
    <citation type="submission" date="2020-11" db="EMBL/GenBank/DDBJ databases">
        <authorList>
            <person name="McCartney M.A."/>
            <person name="Auch B."/>
            <person name="Kono T."/>
            <person name="Mallez S."/>
            <person name="Becker A."/>
            <person name="Gohl D.M."/>
            <person name="Silverstein K.A.T."/>
            <person name="Koren S."/>
            <person name="Bechman K.B."/>
            <person name="Herman A."/>
            <person name="Abrahante J.E."/>
            <person name="Garbe J."/>
        </authorList>
    </citation>
    <scope>NUCLEOTIDE SEQUENCE</scope>
    <source>
        <strain evidence="2">Duluth1</strain>
        <tissue evidence="2">Whole animal</tissue>
    </source>
</reference>
<accession>A0A9D4BED9</accession>
<evidence type="ECO:0000313" key="3">
    <source>
        <dbReference type="Proteomes" id="UP000828390"/>
    </source>
</evidence>